<accession>A0A0C9TIL0</accession>
<reference evidence="2 3" key="1">
    <citation type="submission" date="2014-06" db="EMBL/GenBank/DDBJ databases">
        <authorList>
            <consortium name="DOE Joint Genome Institute"/>
            <person name="Kuo A."/>
            <person name="Kohler A."/>
            <person name="Nagy L.G."/>
            <person name="Floudas D."/>
            <person name="Copeland A."/>
            <person name="Barry K.W."/>
            <person name="Cichocki N."/>
            <person name="Veneault-Fourrey C."/>
            <person name="LaButti K."/>
            <person name="Lindquist E.A."/>
            <person name="Lipzen A."/>
            <person name="Lundell T."/>
            <person name="Morin E."/>
            <person name="Murat C."/>
            <person name="Sun H."/>
            <person name="Tunlid A."/>
            <person name="Henrissat B."/>
            <person name="Grigoriev I.V."/>
            <person name="Hibbett D.S."/>
            <person name="Martin F."/>
            <person name="Nordberg H.P."/>
            <person name="Cantor M.N."/>
            <person name="Hua S.X."/>
        </authorList>
    </citation>
    <scope>NUCLEOTIDE SEQUENCE [LARGE SCALE GENOMIC DNA]</scope>
    <source>
        <strain evidence="2 3">ATCC 200175</strain>
    </source>
</reference>
<gene>
    <name evidence="2" type="ORF">PAXINDRAFT_16412</name>
</gene>
<evidence type="ECO:0000313" key="3">
    <source>
        <dbReference type="Proteomes" id="UP000053647"/>
    </source>
</evidence>
<proteinExistence type="predicted"/>
<feature type="region of interest" description="Disordered" evidence="1">
    <location>
        <begin position="183"/>
        <end position="212"/>
    </location>
</feature>
<protein>
    <submittedName>
        <fullName evidence="2">Uncharacterized protein</fullName>
    </submittedName>
</protein>
<feature type="compositionally biased region" description="Basic and acidic residues" evidence="1">
    <location>
        <begin position="196"/>
        <end position="212"/>
    </location>
</feature>
<evidence type="ECO:0000256" key="1">
    <source>
        <dbReference type="SAM" id="MobiDB-lite"/>
    </source>
</evidence>
<reference evidence="3" key="2">
    <citation type="submission" date="2015-01" db="EMBL/GenBank/DDBJ databases">
        <title>Evolutionary Origins and Diversification of the Mycorrhizal Mutualists.</title>
        <authorList>
            <consortium name="DOE Joint Genome Institute"/>
            <consortium name="Mycorrhizal Genomics Consortium"/>
            <person name="Kohler A."/>
            <person name="Kuo A."/>
            <person name="Nagy L.G."/>
            <person name="Floudas D."/>
            <person name="Copeland A."/>
            <person name="Barry K.W."/>
            <person name="Cichocki N."/>
            <person name="Veneault-Fourrey C."/>
            <person name="LaButti K."/>
            <person name="Lindquist E.A."/>
            <person name="Lipzen A."/>
            <person name="Lundell T."/>
            <person name="Morin E."/>
            <person name="Murat C."/>
            <person name="Riley R."/>
            <person name="Ohm R."/>
            <person name="Sun H."/>
            <person name="Tunlid A."/>
            <person name="Henrissat B."/>
            <person name="Grigoriev I.V."/>
            <person name="Hibbett D.S."/>
            <person name="Martin F."/>
        </authorList>
    </citation>
    <scope>NUCLEOTIDE SEQUENCE [LARGE SCALE GENOMIC DNA]</scope>
    <source>
        <strain evidence="3">ATCC 200175</strain>
    </source>
</reference>
<dbReference type="EMBL" id="KN819402">
    <property type="protein sequence ID" value="KIJ10573.1"/>
    <property type="molecule type" value="Genomic_DNA"/>
</dbReference>
<dbReference type="HOGENOM" id="CLU_1256402_0_0_1"/>
<feature type="region of interest" description="Disordered" evidence="1">
    <location>
        <begin position="128"/>
        <end position="152"/>
    </location>
</feature>
<feature type="compositionally biased region" description="Acidic residues" evidence="1">
    <location>
        <begin position="138"/>
        <end position="150"/>
    </location>
</feature>
<name>A0A0C9TIL0_PAXIN</name>
<dbReference type="Proteomes" id="UP000053647">
    <property type="component" value="Unassembled WGS sequence"/>
</dbReference>
<keyword evidence="3" id="KW-1185">Reference proteome</keyword>
<evidence type="ECO:0000313" key="2">
    <source>
        <dbReference type="EMBL" id="KIJ10573.1"/>
    </source>
</evidence>
<organism evidence="2 3">
    <name type="scientific">Paxillus involutus ATCC 200175</name>
    <dbReference type="NCBI Taxonomy" id="664439"/>
    <lineage>
        <taxon>Eukaryota</taxon>
        <taxon>Fungi</taxon>
        <taxon>Dikarya</taxon>
        <taxon>Basidiomycota</taxon>
        <taxon>Agaricomycotina</taxon>
        <taxon>Agaricomycetes</taxon>
        <taxon>Agaricomycetidae</taxon>
        <taxon>Boletales</taxon>
        <taxon>Paxilineae</taxon>
        <taxon>Paxillaceae</taxon>
        <taxon>Paxillus</taxon>
    </lineage>
</organism>
<dbReference type="AlphaFoldDB" id="A0A0C9TIL0"/>
<sequence length="212" mass="23801">MFNELFNMIAEKLKITLAQEEYKKALEDLRAQALTAPEEGMPEEQEMWAKEWHKRVQHLTTFIASDVLGGTGLGMPTEDKLIFIQMHDICTRWRSKAAQRAEDEKQRVAREREACACQEKMARENERAVKEVTMGEPASEECEEGEEGGDEGAGVAMVVSPVAMPTKKGKLRDPRLTVMVPPRKFTEAFPKGGKGFKPEDDLEGDKVTEATT</sequence>